<keyword evidence="2" id="KW-1185">Reference proteome</keyword>
<dbReference type="AlphaFoldDB" id="A0A8H4V5I5"/>
<proteinExistence type="predicted"/>
<reference evidence="1 2" key="1">
    <citation type="journal article" date="2020" name="Genome Biol. Evol.">
        <title>A new high-quality draft genome assembly of the Chinese cordyceps Ophiocordyceps sinensis.</title>
        <authorList>
            <person name="Shu R."/>
            <person name="Zhang J."/>
            <person name="Meng Q."/>
            <person name="Zhang H."/>
            <person name="Zhou G."/>
            <person name="Li M."/>
            <person name="Wu P."/>
            <person name="Zhao Y."/>
            <person name="Chen C."/>
            <person name="Qin Q."/>
        </authorList>
    </citation>
    <scope>NUCLEOTIDE SEQUENCE [LARGE SCALE GENOMIC DNA]</scope>
    <source>
        <strain evidence="1 2">IOZ07</strain>
    </source>
</reference>
<protein>
    <submittedName>
        <fullName evidence="1">Uncharacterized protein</fullName>
    </submittedName>
</protein>
<dbReference type="EMBL" id="JAAVMX010000005">
    <property type="protein sequence ID" value="KAF4508669.1"/>
    <property type="molecule type" value="Genomic_DNA"/>
</dbReference>
<name>A0A8H4V5I5_9HYPO</name>
<sequence>MEDDARALSRWSDGRLKGGLNLAIKVRGGDELLVGLAVGWRQRTTPTMHSPESSLDGSSGIKCRPNSIHFNMLPANPGRNHLARFTVTVLVALWGVAEPLAVHQRIRALKHSSWNI</sequence>
<evidence type="ECO:0000313" key="2">
    <source>
        <dbReference type="Proteomes" id="UP000557566"/>
    </source>
</evidence>
<accession>A0A8H4V5I5</accession>
<gene>
    <name evidence="1" type="ORF">G6O67_005019</name>
</gene>
<evidence type="ECO:0000313" key="1">
    <source>
        <dbReference type="EMBL" id="KAF4508669.1"/>
    </source>
</evidence>
<comment type="caution">
    <text evidence="1">The sequence shown here is derived from an EMBL/GenBank/DDBJ whole genome shotgun (WGS) entry which is preliminary data.</text>
</comment>
<organism evidence="1 2">
    <name type="scientific">Ophiocordyceps sinensis</name>
    <dbReference type="NCBI Taxonomy" id="72228"/>
    <lineage>
        <taxon>Eukaryota</taxon>
        <taxon>Fungi</taxon>
        <taxon>Dikarya</taxon>
        <taxon>Ascomycota</taxon>
        <taxon>Pezizomycotina</taxon>
        <taxon>Sordariomycetes</taxon>
        <taxon>Hypocreomycetidae</taxon>
        <taxon>Hypocreales</taxon>
        <taxon>Ophiocordycipitaceae</taxon>
        <taxon>Ophiocordyceps</taxon>
    </lineage>
</organism>
<dbReference type="Proteomes" id="UP000557566">
    <property type="component" value="Unassembled WGS sequence"/>
</dbReference>